<dbReference type="AlphaFoldDB" id="A0AAJ5ZDX7"/>
<evidence type="ECO:0000256" key="1">
    <source>
        <dbReference type="SAM" id="MobiDB-lite"/>
    </source>
</evidence>
<gene>
    <name evidence="2" type="ORF">P5S46_08365</name>
</gene>
<protein>
    <submittedName>
        <fullName evidence="2">ATP-binding protein</fullName>
    </submittedName>
</protein>
<dbReference type="Proteomes" id="UP001218423">
    <property type="component" value="Chromosome"/>
</dbReference>
<reference evidence="2" key="1">
    <citation type="submission" date="2023-03" db="EMBL/GenBank/DDBJ databases">
        <title>Aeromonas caviae strain AC1520.</title>
        <authorList>
            <person name="Xie T."/>
            <person name="Zhang Q."/>
            <person name="Deng J."/>
            <person name="Li X."/>
        </authorList>
    </citation>
    <scope>NUCLEOTIDE SEQUENCE</scope>
    <source>
        <strain evidence="2">AC1520</strain>
    </source>
</reference>
<feature type="compositionally biased region" description="Acidic residues" evidence="1">
    <location>
        <begin position="388"/>
        <end position="398"/>
    </location>
</feature>
<keyword evidence="2" id="KW-0547">Nucleotide-binding</keyword>
<dbReference type="EMBL" id="CP120942">
    <property type="protein sequence ID" value="WFF99572.1"/>
    <property type="molecule type" value="Genomic_DNA"/>
</dbReference>
<sequence>MKFVERKQNADRVCEGISKIGYKFNAAIEDIVDNSVAAGAKNISICFELEDGATLSEKNKITMIRIIDDGCGMNSQKVETALDLGSEVSYAENSLSKFGFGLKSAGFSLARCVSVYSKSVEGVTPRYYLDRDVIKEKNTYGVCIVPLSEREHVIVTDSGTVIDLDKIKTPHDSTNKILKELRERLGVLYHDFMVNKDLSISLHYKGNVEKIEPKDILFWDATLPAFDPDHYDGKLPCRVIEREIEVLDLPNVTIKAVAFPQNAMSKYAQFSEQERAQIKNFDITRKNSGFFIFRNNRLIRWGDLLGIVTRDDIGFRARIDIGTVHDDTLQVDVSKQNLELSEHFLDSLQNVCRIPLSQAREIFKKCADILNVNGGEEGQKTSETLETIPEEDPDLDVEQIDKSEQRKRRNKNQEKSSKEDNDAQDNVDTKPNEPIFKKIRYSDSIGKSVIFTSEMDPEFGIYIRINKCHQFYHLVLKSLPEASPTRVAIEGLLYSMAVGEKKTEENLQSIQYEDIISVFDKFHRVSSYRAGSHFVNEI</sequence>
<dbReference type="SUPFAM" id="SSF55874">
    <property type="entry name" value="ATPase domain of HSP90 chaperone/DNA topoisomerase II/histidine kinase"/>
    <property type="match status" value="1"/>
</dbReference>
<evidence type="ECO:0000313" key="2">
    <source>
        <dbReference type="EMBL" id="WFF99572.1"/>
    </source>
</evidence>
<organism evidence="2 3">
    <name type="scientific">Aeromonas caviae</name>
    <name type="common">Aeromonas punctata</name>
    <dbReference type="NCBI Taxonomy" id="648"/>
    <lineage>
        <taxon>Bacteria</taxon>
        <taxon>Pseudomonadati</taxon>
        <taxon>Pseudomonadota</taxon>
        <taxon>Gammaproteobacteria</taxon>
        <taxon>Aeromonadales</taxon>
        <taxon>Aeromonadaceae</taxon>
        <taxon>Aeromonas</taxon>
    </lineage>
</organism>
<dbReference type="InterPro" id="IPR036890">
    <property type="entry name" value="HATPase_C_sf"/>
</dbReference>
<dbReference type="Gene3D" id="3.30.565.10">
    <property type="entry name" value="Histidine kinase-like ATPase, C-terminal domain"/>
    <property type="match status" value="1"/>
</dbReference>
<keyword evidence="2" id="KW-0067">ATP-binding</keyword>
<dbReference type="GO" id="GO:0005524">
    <property type="term" value="F:ATP binding"/>
    <property type="evidence" value="ECO:0007669"/>
    <property type="project" value="UniProtKB-KW"/>
</dbReference>
<feature type="region of interest" description="Disordered" evidence="1">
    <location>
        <begin position="375"/>
        <end position="431"/>
    </location>
</feature>
<dbReference type="Pfam" id="PF13589">
    <property type="entry name" value="HATPase_c_3"/>
    <property type="match status" value="1"/>
</dbReference>
<accession>A0AAJ5ZDX7</accession>
<dbReference type="RefSeq" id="WP_277856946.1">
    <property type="nucleotide sequence ID" value="NZ_CP120942.1"/>
</dbReference>
<name>A0AAJ5ZDX7_AERCA</name>
<evidence type="ECO:0000313" key="3">
    <source>
        <dbReference type="Proteomes" id="UP001218423"/>
    </source>
</evidence>
<proteinExistence type="predicted"/>
<feature type="compositionally biased region" description="Basic and acidic residues" evidence="1">
    <location>
        <begin position="411"/>
        <end position="431"/>
    </location>
</feature>